<dbReference type="PANTHER" id="PTHR35807:SF2">
    <property type="entry name" value="TRANSCRIPTIONAL ACTIVATOR DOMAIN"/>
    <property type="match status" value="1"/>
</dbReference>
<dbReference type="InterPro" id="IPR051677">
    <property type="entry name" value="AfsR-DnrI-RedD_regulator"/>
</dbReference>
<organism evidence="5 6">
    <name type="scientific">Ilumatobacter fluminis</name>
    <dbReference type="NCBI Taxonomy" id="467091"/>
    <lineage>
        <taxon>Bacteria</taxon>
        <taxon>Bacillati</taxon>
        <taxon>Actinomycetota</taxon>
        <taxon>Acidimicrobiia</taxon>
        <taxon>Acidimicrobiales</taxon>
        <taxon>Ilumatobacteraceae</taxon>
        <taxon>Ilumatobacter</taxon>
    </lineage>
</organism>
<reference evidence="5 6" key="1">
    <citation type="submission" date="2019-03" db="EMBL/GenBank/DDBJ databases">
        <title>Sequencing the genomes of 1000 actinobacteria strains.</title>
        <authorList>
            <person name="Klenk H.-P."/>
        </authorList>
    </citation>
    <scope>NUCLEOTIDE SEQUENCE [LARGE SCALE GENOMIC DNA]</scope>
    <source>
        <strain evidence="5 6">DSM 18936</strain>
    </source>
</reference>
<comment type="caution">
    <text evidence="5">The sequence shown here is derived from an EMBL/GenBank/DDBJ whole genome shotgun (WGS) entry which is preliminary data.</text>
</comment>
<dbReference type="SMART" id="SM00862">
    <property type="entry name" value="Trans_reg_C"/>
    <property type="match status" value="1"/>
</dbReference>
<dbReference type="InterPro" id="IPR059106">
    <property type="entry name" value="WHD_MalT"/>
</dbReference>
<evidence type="ECO:0000259" key="4">
    <source>
        <dbReference type="SMART" id="SM01043"/>
    </source>
</evidence>
<dbReference type="GO" id="GO:0003677">
    <property type="term" value="F:DNA binding"/>
    <property type="evidence" value="ECO:0007669"/>
    <property type="project" value="UniProtKB-KW"/>
</dbReference>
<dbReference type="EMBL" id="SOAU01000001">
    <property type="protein sequence ID" value="TDT18454.1"/>
    <property type="molecule type" value="Genomic_DNA"/>
</dbReference>
<evidence type="ECO:0000313" key="6">
    <source>
        <dbReference type="Proteomes" id="UP000294558"/>
    </source>
</evidence>
<dbReference type="InterPro" id="IPR011990">
    <property type="entry name" value="TPR-like_helical_dom_sf"/>
</dbReference>
<dbReference type="InterPro" id="IPR001867">
    <property type="entry name" value="OmpR/PhoB-type_DNA-bd"/>
</dbReference>
<evidence type="ECO:0000259" key="3">
    <source>
        <dbReference type="SMART" id="SM00862"/>
    </source>
</evidence>
<keyword evidence="2" id="KW-0238">DNA-binding</keyword>
<dbReference type="Gene3D" id="1.10.10.10">
    <property type="entry name" value="Winged helix-like DNA-binding domain superfamily/Winged helix DNA-binding domain"/>
    <property type="match status" value="1"/>
</dbReference>
<feature type="domain" description="Bacterial transcriptional activator" evidence="4">
    <location>
        <begin position="934"/>
        <end position="1074"/>
    </location>
</feature>
<evidence type="ECO:0000313" key="5">
    <source>
        <dbReference type="EMBL" id="TDT18454.1"/>
    </source>
</evidence>
<dbReference type="GO" id="GO:0006355">
    <property type="term" value="P:regulation of DNA-templated transcription"/>
    <property type="evidence" value="ECO:0007669"/>
    <property type="project" value="InterPro"/>
</dbReference>
<dbReference type="SUPFAM" id="SSF52540">
    <property type="entry name" value="P-loop containing nucleoside triphosphate hydrolases"/>
    <property type="match status" value="1"/>
</dbReference>
<dbReference type="SUPFAM" id="SSF48452">
    <property type="entry name" value="TPR-like"/>
    <property type="match status" value="1"/>
</dbReference>
<dbReference type="Pfam" id="PF13191">
    <property type="entry name" value="AAA_16"/>
    <property type="match status" value="1"/>
</dbReference>
<name>A0A4R7I5B7_9ACTN</name>
<dbReference type="InterPro" id="IPR036388">
    <property type="entry name" value="WH-like_DNA-bd_sf"/>
</dbReference>
<dbReference type="AlphaFoldDB" id="A0A4R7I5B7"/>
<proteinExistence type="inferred from homology"/>
<dbReference type="GO" id="GO:0000160">
    <property type="term" value="P:phosphorelay signal transduction system"/>
    <property type="evidence" value="ECO:0007669"/>
    <property type="project" value="InterPro"/>
</dbReference>
<dbReference type="Pfam" id="PF03704">
    <property type="entry name" value="BTAD"/>
    <property type="match status" value="1"/>
</dbReference>
<evidence type="ECO:0000256" key="2">
    <source>
        <dbReference type="ARBA" id="ARBA00023125"/>
    </source>
</evidence>
<protein>
    <submittedName>
        <fullName evidence="5">ATP/maltotriose-dependent transcriptional regulator MalT</fullName>
    </submittedName>
</protein>
<comment type="similarity">
    <text evidence="1">Belongs to the AfsR/DnrI/RedD regulatory family.</text>
</comment>
<dbReference type="Gene3D" id="1.25.40.10">
    <property type="entry name" value="Tetratricopeptide repeat domain"/>
    <property type="match status" value="1"/>
</dbReference>
<sequence>MSGQAIVIVAPAGYGKTTLVEEALATTHRRAAWVRCTPADRHADRLLSSIVRAVDDAVPGSSEVIADARDGGQPAPDPGDGVRALLAECDRLLVDPIVIVIDDAENLTESEGACAIVDELVRDTGSMVGVALLSRRALPLRLAKPRHSGRLVELGIGDLAFDASECSDLVARAAGRNVSTDEVDGLLTATEGWPMGIATLVSGGDPGDGTVGIERPFRSPNALREYLREEVLAPLAEPLRTTLLCSAVPRRLTPAVAVALDLPDDHLAGAGTRGLFLQRLAGGSNADGWSYAYHPLFREALLDQLSADLTDAEIRDVHRRVAPAVAAHDPVEAIEHRLAAQEWSSAIDAIVAETGASASMSTALVRGWLDQLPDSHRADARVDLMLGHLAWADGRFDVAIEHLRAGLAAGPAADVDRQIEWWARFRLVDCLGMIGRPDDGVPVVDGFDRPDVRAAGPIAAAAALYAAHGIASAGRPADALDLAARVNDLPEADRVAPIDALLRAYIDVPAGRLAEAADRTLAAYRQVEHDDPLSMRLNLMAAHATVLGEQGHRDQAFEWWERQRVQAERALLVARVDTIRGLQAMLLAQSGRSSDAENLLALRDPTGTWADQSAYVARALLAAADGDRASTIAAAQHAIAAASVGPPLYRWSTLIEVVPALVTVGAHERAATVLDAAAALVDDCYPGATGRHLVARTTIRRAALAIAGGDIDQASELVADGLRNAGETAPDIVRLEWGEIGPAVSTALENGTLSPAATIECLWTAFPDGAALVELASHPVAAVRRSAFRPALASGNPTARAVVTHAVDDADPTVARSAADAVALVAMSPPPRRFESLGGFRIRRGGWSTDDGSWTRPADARLVRFLLVHGETPVPTDLLFDALWPDLDSQGARRSLQVSASRVRKLLDDPGPSPSIIDAGPDTYRLRLSEGDVLDWQQFERAAAAALDATTPSLRLLEHAHSLWGGEPLPEERYSDWAASWRARLVDRCVDVLVALVGVHSDRDDHAAAIRIARELVDIDPYDERSHRLLMAALARSGRRGQALRQFLVCRRMLLEDLGVEPSAATSALRGKILDGGPL</sequence>
<keyword evidence="6" id="KW-1185">Reference proteome</keyword>
<dbReference type="InterPro" id="IPR027417">
    <property type="entry name" value="P-loop_NTPase"/>
</dbReference>
<dbReference type="SMART" id="SM01043">
    <property type="entry name" value="BTAD"/>
    <property type="match status" value="1"/>
</dbReference>
<dbReference type="Gene3D" id="3.40.50.300">
    <property type="entry name" value="P-loop containing nucleotide triphosphate hydrolases"/>
    <property type="match status" value="1"/>
</dbReference>
<dbReference type="PANTHER" id="PTHR35807">
    <property type="entry name" value="TRANSCRIPTIONAL REGULATOR REDD-RELATED"/>
    <property type="match status" value="1"/>
</dbReference>
<feature type="domain" description="OmpR/PhoB-type" evidence="3">
    <location>
        <begin position="851"/>
        <end position="926"/>
    </location>
</feature>
<dbReference type="Pfam" id="PF25873">
    <property type="entry name" value="WHD_MalT"/>
    <property type="match status" value="1"/>
</dbReference>
<dbReference type="SUPFAM" id="SSF46894">
    <property type="entry name" value="C-terminal effector domain of the bipartite response regulators"/>
    <property type="match status" value="1"/>
</dbReference>
<gene>
    <name evidence="5" type="ORF">BDK89_4074</name>
</gene>
<accession>A0A4R7I5B7</accession>
<dbReference type="Proteomes" id="UP000294558">
    <property type="component" value="Unassembled WGS sequence"/>
</dbReference>
<dbReference type="InterPro" id="IPR005158">
    <property type="entry name" value="BTAD"/>
</dbReference>
<evidence type="ECO:0000256" key="1">
    <source>
        <dbReference type="ARBA" id="ARBA00005820"/>
    </source>
</evidence>
<dbReference type="InterPro" id="IPR041664">
    <property type="entry name" value="AAA_16"/>
</dbReference>
<dbReference type="InterPro" id="IPR016032">
    <property type="entry name" value="Sig_transdc_resp-reg_C-effctor"/>
</dbReference>